<reference evidence="3" key="1">
    <citation type="submission" date="2018-07" db="EMBL/GenBank/DDBJ databases">
        <title>Complete Genome Sequence of Spiroplasma phoeniceum.</title>
        <authorList>
            <person name="Davis R.E."/>
            <person name="Shao J.Y."/>
            <person name="Zhao Y."/>
            <person name="Silver A."/>
            <person name="Stump z."/>
            <person name="Gasparich G."/>
        </authorList>
    </citation>
    <scope>NUCLEOTIDE SEQUENCE [LARGE SCALE GENOMIC DNA]</scope>
    <source>
        <strain evidence="3">P40</strain>
    </source>
</reference>
<dbReference type="EMBL" id="CP031088">
    <property type="protein sequence ID" value="AXF97181.1"/>
    <property type="molecule type" value="Genomic_DNA"/>
</dbReference>
<feature type="transmembrane region" description="Helical" evidence="1">
    <location>
        <begin position="196"/>
        <end position="216"/>
    </location>
</feature>
<dbReference type="KEGG" id="sphh:SDAV_002248"/>
<sequence>MKNKRNWFKKTTMPIPINSQIHSSFCTLAVLENLLINNISKNPNVSLSQSELFNHFLGKYKINDITKNGLNLYAIYKFLKDDPEVSKSLVGRYSYFDFHNFFFHNLFNDKKIRIILFQMLVWTSLYFSTPVIMGTFNSKGMGHCISISGIRPNEDPFKTEYIIRDPNIWENNIRIVQELTINGNDLYSSLFNKEGIFGALLISTYVFGSIFISSFINMMRENMPFFQSALGTIDRIPTPLISEDSIATEDDILNSNYLFDNELLNILFKNFM</sequence>
<accession>A0A345DSJ0</accession>
<evidence type="ECO:0000313" key="3">
    <source>
        <dbReference type="Proteomes" id="UP000253689"/>
    </source>
</evidence>
<gene>
    <name evidence="2" type="ORF">SDAV_002248</name>
</gene>
<protein>
    <submittedName>
        <fullName evidence="2">Uncharacterized protein</fullName>
    </submittedName>
</protein>
<organism evidence="2 3">
    <name type="scientific">Spiroplasma phoeniceum P40</name>
    <dbReference type="NCBI Taxonomy" id="1276259"/>
    <lineage>
        <taxon>Bacteria</taxon>
        <taxon>Bacillati</taxon>
        <taxon>Mycoplasmatota</taxon>
        <taxon>Mollicutes</taxon>
        <taxon>Entomoplasmatales</taxon>
        <taxon>Spiroplasmataceae</taxon>
        <taxon>Spiroplasma</taxon>
    </lineage>
</organism>
<dbReference type="RefSeq" id="WP_114565559.1">
    <property type="nucleotide sequence ID" value="NZ_CP031088.1"/>
</dbReference>
<keyword evidence="1" id="KW-0812">Transmembrane</keyword>
<name>A0A345DSJ0_9MOLU</name>
<dbReference type="Proteomes" id="UP000253689">
    <property type="component" value="Chromosome"/>
</dbReference>
<dbReference type="AlphaFoldDB" id="A0A345DSJ0"/>
<keyword evidence="1" id="KW-1133">Transmembrane helix</keyword>
<keyword evidence="1" id="KW-0472">Membrane</keyword>
<feature type="transmembrane region" description="Helical" evidence="1">
    <location>
        <begin position="114"/>
        <end position="133"/>
    </location>
</feature>
<evidence type="ECO:0000313" key="2">
    <source>
        <dbReference type="EMBL" id="AXF97181.1"/>
    </source>
</evidence>
<keyword evidence="3" id="KW-1185">Reference proteome</keyword>
<proteinExistence type="predicted"/>
<evidence type="ECO:0000256" key="1">
    <source>
        <dbReference type="SAM" id="Phobius"/>
    </source>
</evidence>